<sequence length="182" mass="18981">MVGRLRQAVHEPVLEATELDQSALQAEQRLGHLGKARPEADPPSSVPGLGGQLHQGLAACRFGDRVDVQDADVTHVYPVVRAAAGSDEVVRTIVRRETVMGWDDPAKGVVEPGTFSLVSCTADTTNGGCGTSTGCFTPGFGAERAATSPGDGPEVAPYDRSTSMEARMREAGDAECGTATRS</sequence>
<comment type="caution">
    <text evidence="2">The sequence shown here is derived from an EMBL/GenBank/DDBJ whole genome shotgun (WGS) entry which is preliminary data.</text>
</comment>
<evidence type="ECO:0000256" key="1">
    <source>
        <dbReference type="SAM" id="MobiDB-lite"/>
    </source>
</evidence>
<protein>
    <recommendedName>
        <fullName evidence="4">Sortase</fullName>
    </recommendedName>
</protein>
<proteinExistence type="predicted"/>
<evidence type="ECO:0000313" key="3">
    <source>
        <dbReference type="Proteomes" id="UP001501358"/>
    </source>
</evidence>
<evidence type="ECO:0008006" key="4">
    <source>
        <dbReference type="Google" id="ProtNLM"/>
    </source>
</evidence>
<feature type="region of interest" description="Disordered" evidence="1">
    <location>
        <begin position="144"/>
        <end position="182"/>
    </location>
</feature>
<organism evidence="2 3">
    <name type="scientific">Streptomyces thermolineatus</name>
    <dbReference type="NCBI Taxonomy" id="44033"/>
    <lineage>
        <taxon>Bacteria</taxon>
        <taxon>Bacillati</taxon>
        <taxon>Actinomycetota</taxon>
        <taxon>Actinomycetes</taxon>
        <taxon>Kitasatosporales</taxon>
        <taxon>Streptomycetaceae</taxon>
        <taxon>Streptomyces</taxon>
    </lineage>
</organism>
<name>A0ABP5YHL1_9ACTN</name>
<dbReference type="Proteomes" id="UP001501358">
    <property type="component" value="Unassembled WGS sequence"/>
</dbReference>
<reference evidence="3" key="1">
    <citation type="journal article" date="2019" name="Int. J. Syst. Evol. Microbiol.">
        <title>The Global Catalogue of Microorganisms (GCM) 10K type strain sequencing project: providing services to taxonomists for standard genome sequencing and annotation.</title>
        <authorList>
            <consortium name="The Broad Institute Genomics Platform"/>
            <consortium name="The Broad Institute Genome Sequencing Center for Infectious Disease"/>
            <person name="Wu L."/>
            <person name="Ma J."/>
        </authorList>
    </citation>
    <scope>NUCLEOTIDE SEQUENCE [LARGE SCALE GENOMIC DNA]</scope>
    <source>
        <strain evidence="3">JCM 6307</strain>
    </source>
</reference>
<gene>
    <name evidence="2" type="ORF">GCM10010406_14850</name>
</gene>
<keyword evidence="3" id="KW-1185">Reference proteome</keyword>
<accession>A0ABP5YHL1</accession>
<dbReference type="EMBL" id="BAAATA010000006">
    <property type="protein sequence ID" value="GAA2479670.1"/>
    <property type="molecule type" value="Genomic_DNA"/>
</dbReference>
<evidence type="ECO:0000313" key="2">
    <source>
        <dbReference type="EMBL" id="GAA2479670.1"/>
    </source>
</evidence>